<evidence type="ECO:0000313" key="1">
    <source>
        <dbReference type="EMBL" id="BAU17841.1"/>
    </source>
</evidence>
<dbReference type="EMBL" id="AP014597">
    <property type="protein sequence ID" value="BAU17841.1"/>
    <property type="molecule type" value="Genomic_DNA"/>
</dbReference>
<dbReference type="SUPFAM" id="SSF54001">
    <property type="entry name" value="Cysteine proteinases"/>
    <property type="match status" value="1"/>
</dbReference>
<dbReference type="GO" id="GO:0070005">
    <property type="term" value="F:cysteine-type aminopeptidase activity"/>
    <property type="evidence" value="ECO:0007669"/>
    <property type="project" value="InterPro"/>
</dbReference>
<accession>A0A0S3UK16</accession>
<keyword evidence="1" id="KW-0378">Hydrolase</keyword>
<keyword evidence="1" id="KW-0031">Aminopeptidase</keyword>
<dbReference type="Pfam" id="PF03051">
    <property type="entry name" value="Peptidase_C1_2"/>
    <property type="match status" value="1"/>
</dbReference>
<dbReference type="PROSITE" id="PS51257">
    <property type="entry name" value="PROKAR_LIPOPROTEIN"/>
    <property type="match status" value="1"/>
</dbReference>
<proteinExistence type="predicted"/>
<name>A0A0S3UK16_PREIN</name>
<dbReference type="Gene3D" id="3.90.70.10">
    <property type="entry name" value="Cysteine proteinases"/>
    <property type="match status" value="1"/>
</dbReference>
<keyword evidence="1" id="KW-0645">Protease</keyword>
<dbReference type="InterPro" id="IPR038765">
    <property type="entry name" value="Papain-like_cys_pep_sf"/>
</dbReference>
<dbReference type="STRING" id="28131.BWX40_01515"/>
<sequence>MKKTVFATVVLLLLVGCSKPLKLQYSALHFTDEVRLRTTPVKDQGHSSLCWAYAMLATIETEHLMQGDSVNLSPDYVARIYLMEQVKQRLLTRSGRTASANNGATITTRGMAGMLINLIQTYGIHRFDAYHKRSGAGYDVIERKLSQAVLSAQTGDLATKINRIEALLDDEIGAVPQQVFLYRATYTPQEFARSVCKDNEYLALTSFTHHPFGTYFPLEVPDNYFHNTFLNVPIDTLMHRIEQSVRSGHPVCWEGDTSEDGFSFSEGMAKLENDNEKPTQAQRQKAFETYRTTDDHCMEIVGIAHDKAGNKYFCCKNSWGKNNRFGGFMYLSYNYVRLKTIATYVVRT</sequence>
<protein>
    <submittedName>
        <fullName evidence="1">Probable aminopeptidase C</fullName>
    </submittedName>
</protein>
<evidence type="ECO:0000313" key="2">
    <source>
        <dbReference type="Proteomes" id="UP000217431"/>
    </source>
</evidence>
<dbReference type="Proteomes" id="UP000217431">
    <property type="component" value="Chromosome I"/>
</dbReference>
<reference evidence="1 2" key="1">
    <citation type="journal article" date="2016" name="DNA Res.">
        <title>The complete genome sequencing of Prevotella intermedia strain OMA14 and a subsequent fine-scale, intra-species genomic comparison reveal an unusual amplification of conjugative and mobile transposons and identify a novel Prevotella-lineage-specific repeat.</title>
        <authorList>
            <person name="Naito M."/>
            <person name="Ogura Y."/>
            <person name="Itoh T."/>
            <person name="Shoji M."/>
            <person name="Okamoto M."/>
            <person name="Hayashi T."/>
            <person name="Nakayama K."/>
        </authorList>
    </citation>
    <scope>NUCLEOTIDE SEQUENCE [LARGE SCALE GENOMIC DNA]</scope>
    <source>
        <strain evidence="1 2">OMA14</strain>
    </source>
</reference>
<gene>
    <name evidence="1" type="ORF">PIOMA14_I_1333</name>
</gene>
<dbReference type="AlphaFoldDB" id="A0A0S3UK16"/>
<dbReference type="GO" id="GO:0006508">
    <property type="term" value="P:proteolysis"/>
    <property type="evidence" value="ECO:0007669"/>
    <property type="project" value="InterPro"/>
</dbReference>
<dbReference type="InterPro" id="IPR004134">
    <property type="entry name" value="Peptidase_C1B"/>
</dbReference>
<organism evidence="1 2">
    <name type="scientific">Prevotella intermedia</name>
    <dbReference type="NCBI Taxonomy" id="28131"/>
    <lineage>
        <taxon>Bacteria</taxon>
        <taxon>Pseudomonadati</taxon>
        <taxon>Bacteroidota</taxon>
        <taxon>Bacteroidia</taxon>
        <taxon>Bacteroidales</taxon>
        <taxon>Prevotellaceae</taxon>
        <taxon>Prevotella</taxon>
    </lineage>
</organism>
<dbReference type="RefSeq" id="WP_096405608.1">
    <property type="nucleotide sequence ID" value="NZ_AP014597.1"/>
</dbReference>